<dbReference type="GO" id="GO:0005634">
    <property type="term" value="C:nucleus"/>
    <property type="evidence" value="ECO:0007669"/>
    <property type="project" value="TreeGrafter"/>
</dbReference>
<keyword evidence="1" id="KW-0378">Hydrolase</keyword>
<comment type="caution">
    <text evidence="3">The sequence shown here is derived from an EMBL/GenBank/DDBJ whole genome shotgun (WGS) entry which is preliminary data.</text>
</comment>
<sequence>MTKKLRILCLHGHRTNAKVMENQAKGLRAAMGETAEFIFLNAPNLAPGPGDESIARHHAQDAPFYEWWNVEPVEGKTFSDEWSLIHTNGEKAFEFMDKTLRAIGPIDVVMGFSQGAVLLTLLSMKYMQLQNEKWWKLCICVGGVSVRLADHREFFTTPDGRPIRVPFPSIHIIGEQDPFRDEGELLANQYDDFPTLYAASPLRKMILYHSGGHKFPSPRSNASMYQDLTRVIHEHCRLVDDDASTRSRL</sequence>
<evidence type="ECO:0000256" key="1">
    <source>
        <dbReference type="ARBA" id="ARBA00022801"/>
    </source>
</evidence>
<organism evidence="3 4">
    <name type="scientific">Pythium oligandrum</name>
    <name type="common">Mycoparasitic fungus</name>
    <dbReference type="NCBI Taxonomy" id="41045"/>
    <lineage>
        <taxon>Eukaryota</taxon>
        <taxon>Sar</taxon>
        <taxon>Stramenopiles</taxon>
        <taxon>Oomycota</taxon>
        <taxon>Peronosporomycetes</taxon>
        <taxon>Pythiales</taxon>
        <taxon>Pythiaceae</taxon>
        <taxon>Pythium</taxon>
    </lineage>
</organism>
<evidence type="ECO:0000313" key="3">
    <source>
        <dbReference type="EMBL" id="TMW64916.1"/>
    </source>
</evidence>
<dbReference type="InterPro" id="IPR005645">
    <property type="entry name" value="FSH-like_dom"/>
</dbReference>
<evidence type="ECO:0000313" key="4">
    <source>
        <dbReference type="Proteomes" id="UP000794436"/>
    </source>
</evidence>
<dbReference type="GO" id="GO:0005737">
    <property type="term" value="C:cytoplasm"/>
    <property type="evidence" value="ECO:0007669"/>
    <property type="project" value="TreeGrafter"/>
</dbReference>
<dbReference type="Pfam" id="PF03959">
    <property type="entry name" value="FSH1"/>
    <property type="match status" value="1"/>
</dbReference>
<dbReference type="GO" id="GO:0016787">
    <property type="term" value="F:hydrolase activity"/>
    <property type="evidence" value="ECO:0007669"/>
    <property type="project" value="UniProtKB-KW"/>
</dbReference>
<dbReference type="SUPFAM" id="SSF53474">
    <property type="entry name" value="alpha/beta-Hydrolases"/>
    <property type="match status" value="1"/>
</dbReference>
<dbReference type="Proteomes" id="UP000794436">
    <property type="component" value="Unassembled WGS sequence"/>
</dbReference>
<evidence type="ECO:0000259" key="2">
    <source>
        <dbReference type="Pfam" id="PF03959"/>
    </source>
</evidence>
<accession>A0A8K1CLJ4</accession>
<dbReference type="PANTHER" id="PTHR48070:SF6">
    <property type="entry name" value="ESTERASE OVCA2"/>
    <property type="match status" value="1"/>
</dbReference>
<dbReference type="InterPro" id="IPR050593">
    <property type="entry name" value="LovG"/>
</dbReference>
<dbReference type="AlphaFoldDB" id="A0A8K1CLJ4"/>
<gene>
    <name evidence="3" type="ORF">Poli38472_009083</name>
</gene>
<feature type="domain" description="Serine hydrolase" evidence="2">
    <location>
        <begin position="1"/>
        <end position="221"/>
    </location>
</feature>
<dbReference type="Gene3D" id="3.40.50.1820">
    <property type="entry name" value="alpha/beta hydrolase"/>
    <property type="match status" value="1"/>
</dbReference>
<proteinExistence type="predicted"/>
<dbReference type="PANTHER" id="PTHR48070">
    <property type="entry name" value="ESTERASE OVCA2"/>
    <property type="match status" value="1"/>
</dbReference>
<reference evidence="3" key="1">
    <citation type="submission" date="2019-03" db="EMBL/GenBank/DDBJ databases">
        <title>Long read genome sequence of the mycoparasitic Pythium oligandrum ATCC 38472 isolated from sugarbeet rhizosphere.</title>
        <authorList>
            <person name="Gaulin E."/>
        </authorList>
    </citation>
    <scope>NUCLEOTIDE SEQUENCE</scope>
    <source>
        <strain evidence="3">ATCC 38472_TT</strain>
    </source>
</reference>
<keyword evidence="4" id="KW-1185">Reference proteome</keyword>
<dbReference type="EMBL" id="SPLM01000038">
    <property type="protein sequence ID" value="TMW64916.1"/>
    <property type="molecule type" value="Genomic_DNA"/>
</dbReference>
<name>A0A8K1CLJ4_PYTOL</name>
<protein>
    <recommendedName>
        <fullName evidence="2">Serine hydrolase domain-containing protein</fullName>
    </recommendedName>
</protein>
<dbReference type="OrthoDB" id="414698at2759"/>
<dbReference type="InterPro" id="IPR029058">
    <property type="entry name" value="AB_hydrolase_fold"/>
</dbReference>